<dbReference type="SUPFAM" id="SSF54495">
    <property type="entry name" value="UBC-like"/>
    <property type="match status" value="1"/>
</dbReference>
<reference evidence="10" key="1">
    <citation type="journal article" date="2023" name="Mol. Phylogenet. Evol.">
        <title>Genome-scale phylogeny and comparative genomics of the fungal order Sordariales.</title>
        <authorList>
            <person name="Hensen N."/>
            <person name="Bonometti L."/>
            <person name="Westerberg I."/>
            <person name="Brannstrom I.O."/>
            <person name="Guillou S."/>
            <person name="Cros-Aarteil S."/>
            <person name="Calhoun S."/>
            <person name="Haridas S."/>
            <person name="Kuo A."/>
            <person name="Mondo S."/>
            <person name="Pangilinan J."/>
            <person name="Riley R."/>
            <person name="LaButti K."/>
            <person name="Andreopoulos B."/>
            <person name="Lipzen A."/>
            <person name="Chen C."/>
            <person name="Yan M."/>
            <person name="Daum C."/>
            <person name="Ng V."/>
            <person name="Clum A."/>
            <person name="Steindorff A."/>
            <person name="Ohm R.A."/>
            <person name="Martin F."/>
            <person name="Silar P."/>
            <person name="Natvig D.O."/>
            <person name="Lalanne C."/>
            <person name="Gautier V."/>
            <person name="Ament-Velasquez S.L."/>
            <person name="Kruys A."/>
            <person name="Hutchinson M.I."/>
            <person name="Powell A.J."/>
            <person name="Barry K."/>
            <person name="Miller A.N."/>
            <person name="Grigoriev I.V."/>
            <person name="Debuchy R."/>
            <person name="Gladieux P."/>
            <person name="Hiltunen Thoren M."/>
            <person name="Johannesson H."/>
        </authorList>
    </citation>
    <scope>NUCLEOTIDE SEQUENCE</scope>
    <source>
        <strain evidence="10">CBS 141.50</strain>
    </source>
</reference>
<dbReference type="InterPro" id="IPR023313">
    <property type="entry name" value="UBQ-conjugating_AS"/>
</dbReference>
<dbReference type="EMBL" id="MU853564">
    <property type="protein sequence ID" value="KAK4146065.1"/>
    <property type="molecule type" value="Genomic_DNA"/>
</dbReference>
<dbReference type="Proteomes" id="UP001302676">
    <property type="component" value="Unassembled WGS sequence"/>
</dbReference>
<keyword evidence="2 8" id="KW-0833">Ubl conjugation pathway</keyword>
<dbReference type="AlphaFoldDB" id="A0AAN6V783"/>
<evidence type="ECO:0000256" key="2">
    <source>
        <dbReference type="ARBA" id="ARBA00022786"/>
    </source>
</evidence>
<evidence type="ECO:0000256" key="1">
    <source>
        <dbReference type="ARBA" id="ARBA00022679"/>
    </source>
</evidence>
<evidence type="ECO:0000256" key="4">
    <source>
        <dbReference type="ARBA" id="ARBA00041569"/>
    </source>
</evidence>
<dbReference type="GO" id="GO:0005524">
    <property type="term" value="F:ATP binding"/>
    <property type="evidence" value="ECO:0007669"/>
    <property type="project" value="UniProtKB-UniRule"/>
</dbReference>
<name>A0AAN6V783_9PEZI</name>
<dbReference type="Gene3D" id="3.10.110.10">
    <property type="entry name" value="Ubiquitin Conjugating Enzyme"/>
    <property type="match status" value="1"/>
</dbReference>
<dbReference type="PROSITE" id="PS50127">
    <property type="entry name" value="UBC_2"/>
    <property type="match status" value="1"/>
</dbReference>
<dbReference type="CDD" id="cd23795">
    <property type="entry name" value="UBCc_UBE2G1"/>
    <property type="match status" value="1"/>
</dbReference>
<evidence type="ECO:0000256" key="8">
    <source>
        <dbReference type="RuleBase" id="RU362109"/>
    </source>
</evidence>
<dbReference type="PROSITE" id="PS00183">
    <property type="entry name" value="UBC_1"/>
    <property type="match status" value="1"/>
</dbReference>
<dbReference type="Pfam" id="PF00179">
    <property type="entry name" value="UQ_con"/>
    <property type="match status" value="1"/>
</dbReference>
<evidence type="ECO:0000313" key="10">
    <source>
        <dbReference type="EMBL" id="KAK4146065.1"/>
    </source>
</evidence>
<dbReference type="GO" id="GO:0016740">
    <property type="term" value="F:transferase activity"/>
    <property type="evidence" value="ECO:0007669"/>
    <property type="project" value="UniProtKB-KW"/>
</dbReference>
<comment type="caution">
    <text evidence="10">The sequence shown here is derived from an EMBL/GenBank/DDBJ whole genome shotgun (WGS) entry which is preliminary data.</text>
</comment>
<accession>A0AAN6V783</accession>
<evidence type="ECO:0000256" key="7">
    <source>
        <dbReference type="PROSITE-ProRule" id="PRU10133"/>
    </source>
</evidence>
<sequence>MAQPTAQATAQAAAQAVASLQTSTLAAGSLLKRQLKQMQSAKDLPGISCGLVSDSNIFVWEVMLMINDDCKYYGGGNFRAHLTFPPTYPLMPPEMTFKDPIPFHPNIYANGNLCISILHPPEEDRYGYEQASERWSPVQTPETILISVISLFEDPNEDSPANVEAARLLREEREGKSKEYRKRCRKCVRESLGED</sequence>
<dbReference type="FunFam" id="3.10.110.10:FF:000048">
    <property type="entry name" value="Ubiquitin-conjugating enzyme E2 15"/>
    <property type="match status" value="1"/>
</dbReference>
<feature type="active site" description="Glycyl thioester intermediate" evidence="7">
    <location>
        <position position="114"/>
    </location>
</feature>
<keyword evidence="11" id="KW-1185">Reference proteome</keyword>
<keyword evidence="1" id="KW-0808">Transferase</keyword>
<evidence type="ECO:0000259" key="9">
    <source>
        <dbReference type="PROSITE" id="PS50127"/>
    </source>
</evidence>
<gene>
    <name evidence="10" type="ORF">C8A04DRAFT_10179</name>
</gene>
<dbReference type="RefSeq" id="XP_062639436.1">
    <property type="nucleotide sequence ID" value="XM_062776493.1"/>
</dbReference>
<reference evidence="10" key="2">
    <citation type="submission" date="2023-05" db="EMBL/GenBank/DDBJ databases">
        <authorList>
            <consortium name="Lawrence Berkeley National Laboratory"/>
            <person name="Steindorff A."/>
            <person name="Hensen N."/>
            <person name="Bonometti L."/>
            <person name="Westerberg I."/>
            <person name="Brannstrom I.O."/>
            <person name="Guillou S."/>
            <person name="Cros-Aarteil S."/>
            <person name="Calhoun S."/>
            <person name="Haridas S."/>
            <person name="Kuo A."/>
            <person name="Mondo S."/>
            <person name="Pangilinan J."/>
            <person name="Riley R."/>
            <person name="Labutti K."/>
            <person name="Andreopoulos B."/>
            <person name="Lipzen A."/>
            <person name="Chen C."/>
            <person name="Yanf M."/>
            <person name="Daum C."/>
            <person name="Ng V."/>
            <person name="Clum A."/>
            <person name="Ohm R."/>
            <person name="Martin F."/>
            <person name="Silar P."/>
            <person name="Natvig D."/>
            <person name="Lalanne C."/>
            <person name="Gautier V."/>
            <person name="Ament-Velasquez S.L."/>
            <person name="Kruys A."/>
            <person name="Hutchinson M.I."/>
            <person name="Powell A.J."/>
            <person name="Barry K."/>
            <person name="Miller A.N."/>
            <person name="Grigoriev I.V."/>
            <person name="Debuchy R."/>
            <person name="Gladieux P."/>
            <person name="Thoren M.H."/>
            <person name="Johannesson H."/>
        </authorList>
    </citation>
    <scope>NUCLEOTIDE SEQUENCE</scope>
    <source>
        <strain evidence="10">CBS 141.50</strain>
    </source>
</reference>
<dbReference type="InterPro" id="IPR000608">
    <property type="entry name" value="UBC"/>
</dbReference>
<dbReference type="SMART" id="SM00212">
    <property type="entry name" value="UBCc"/>
    <property type="match status" value="1"/>
</dbReference>
<organism evidence="10 11">
    <name type="scientific">Dichotomopilus funicola</name>
    <dbReference type="NCBI Taxonomy" id="1934379"/>
    <lineage>
        <taxon>Eukaryota</taxon>
        <taxon>Fungi</taxon>
        <taxon>Dikarya</taxon>
        <taxon>Ascomycota</taxon>
        <taxon>Pezizomycotina</taxon>
        <taxon>Sordariomycetes</taxon>
        <taxon>Sordariomycetidae</taxon>
        <taxon>Sordariales</taxon>
        <taxon>Chaetomiaceae</taxon>
        <taxon>Dichotomopilus</taxon>
    </lineage>
</organism>
<evidence type="ECO:0000256" key="3">
    <source>
        <dbReference type="ARBA" id="ARBA00039884"/>
    </source>
</evidence>
<dbReference type="InterPro" id="IPR016135">
    <property type="entry name" value="UBQ-conjugating_enzyme/RWD"/>
</dbReference>
<comment type="similarity">
    <text evidence="8">Belongs to the ubiquitin-conjugating enzyme family.</text>
</comment>
<dbReference type="PANTHER" id="PTHR24067">
    <property type="entry name" value="UBIQUITIN-CONJUGATING ENZYME E2"/>
    <property type="match status" value="1"/>
</dbReference>
<proteinExistence type="inferred from homology"/>
<keyword evidence="8" id="KW-0547">Nucleotide-binding</keyword>
<feature type="domain" description="UBC core" evidence="9">
    <location>
        <begin position="26"/>
        <end position="193"/>
    </location>
</feature>
<protein>
    <recommendedName>
        <fullName evidence="3">Ubiquitin-conjugating enzyme E2 2</fullName>
    </recommendedName>
    <alternativeName>
        <fullName evidence="5">E2 ubiquitin-conjugating enzyme 2</fullName>
    </alternativeName>
    <alternativeName>
        <fullName evidence="6">Ubiquitin carrier protein UBC2</fullName>
    </alternativeName>
    <alternativeName>
        <fullName evidence="4">Ubiquitin-protein ligase UBC2</fullName>
    </alternativeName>
</protein>
<dbReference type="GeneID" id="87813106"/>
<keyword evidence="8" id="KW-0067">ATP-binding</keyword>
<dbReference type="InterPro" id="IPR050113">
    <property type="entry name" value="Ub_conjugating_enzyme"/>
</dbReference>
<evidence type="ECO:0000256" key="6">
    <source>
        <dbReference type="ARBA" id="ARBA00042190"/>
    </source>
</evidence>
<evidence type="ECO:0000256" key="5">
    <source>
        <dbReference type="ARBA" id="ARBA00042179"/>
    </source>
</evidence>
<evidence type="ECO:0000313" key="11">
    <source>
        <dbReference type="Proteomes" id="UP001302676"/>
    </source>
</evidence>